<dbReference type="OrthoDB" id="6129006at2759"/>
<accession>A0A8B8F1Q0</accession>
<protein>
    <submittedName>
        <fullName evidence="3">Uncharacterized protein LOC111138433</fullName>
    </submittedName>
</protein>
<keyword evidence="2" id="KW-1185">Reference proteome</keyword>
<dbReference type="AlphaFoldDB" id="A0A8B8F1Q0"/>
<evidence type="ECO:0000259" key="1">
    <source>
        <dbReference type="Pfam" id="PF13649"/>
    </source>
</evidence>
<gene>
    <name evidence="3" type="primary">LOC111138433</name>
</gene>
<dbReference type="Proteomes" id="UP000694844">
    <property type="component" value="Chromosome 1"/>
</dbReference>
<feature type="domain" description="Methyltransferase" evidence="1">
    <location>
        <begin position="263"/>
        <end position="352"/>
    </location>
</feature>
<dbReference type="Pfam" id="PF13649">
    <property type="entry name" value="Methyltransf_25"/>
    <property type="match status" value="1"/>
</dbReference>
<dbReference type="RefSeq" id="XP_022346107.1">
    <property type="nucleotide sequence ID" value="XM_022490399.1"/>
</dbReference>
<name>A0A8B8F1Q0_CRAVI</name>
<sequence length="399" mass="45287">MASDPALKSTKVITTYDGIFKNMYDEKIREMFTDIRVNISKGEWKKADEILKQALLESERSPGDRKTLTTLAQEVTRYQAQRIPPGTTSKTEASWDEIRRRRISRMDVSLFGLPQGVFYLNVAIPGFPCPVQILGRKILSDFWIQNKIPELYCSFISADMLLGLFVDQRVTEDKVIVHYYPFDNSEKLYLMAQVMNSSFGLPELVFPYPLLRQTTHEELCSPPQGWEVDDAFDVMLGCGEERIREYTIKFMESVQIQKARLYDPACSTGVYLSTLKKAFPDSYTIGQDLSRQMADVSRQRVDEVHCGNAMEPKIEAGSADFCFVRFLNSEVVKSSEAEALLTALLPTVKKGGYVIIFGHTPVLLSSANYRALPEFEVIQCIASAVDNSGIFQYYVLKRV</sequence>
<dbReference type="InterPro" id="IPR041698">
    <property type="entry name" value="Methyltransf_25"/>
</dbReference>
<reference evidence="3" key="2">
    <citation type="submission" date="2025-08" db="UniProtKB">
        <authorList>
            <consortium name="RefSeq"/>
        </authorList>
    </citation>
    <scope>IDENTIFICATION</scope>
    <source>
        <tissue evidence="3">Whole sample</tissue>
    </source>
</reference>
<dbReference type="InterPro" id="IPR029063">
    <property type="entry name" value="SAM-dependent_MTases_sf"/>
</dbReference>
<organism evidence="2 3">
    <name type="scientific">Crassostrea virginica</name>
    <name type="common">Eastern oyster</name>
    <dbReference type="NCBI Taxonomy" id="6565"/>
    <lineage>
        <taxon>Eukaryota</taxon>
        <taxon>Metazoa</taxon>
        <taxon>Spiralia</taxon>
        <taxon>Lophotrochozoa</taxon>
        <taxon>Mollusca</taxon>
        <taxon>Bivalvia</taxon>
        <taxon>Autobranchia</taxon>
        <taxon>Pteriomorphia</taxon>
        <taxon>Ostreida</taxon>
        <taxon>Ostreoidea</taxon>
        <taxon>Ostreidae</taxon>
        <taxon>Crassostrea</taxon>
    </lineage>
</organism>
<dbReference type="GeneID" id="111138433"/>
<proteinExistence type="predicted"/>
<dbReference type="KEGG" id="cvn:111138433"/>
<evidence type="ECO:0000313" key="2">
    <source>
        <dbReference type="Proteomes" id="UP000694844"/>
    </source>
</evidence>
<dbReference type="Gene3D" id="3.40.50.150">
    <property type="entry name" value="Vaccinia Virus protein VP39"/>
    <property type="match status" value="1"/>
</dbReference>
<dbReference type="SUPFAM" id="SSF53335">
    <property type="entry name" value="S-adenosyl-L-methionine-dependent methyltransferases"/>
    <property type="match status" value="1"/>
</dbReference>
<reference evidence="2" key="1">
    <citation type="submission" date="2024-06" db="UniProtKB">
        <authorList>
            <consortium name="RefSeq"/>
        </authorList>
    </citation>
    <scope>NUCLEOTIDE SEQUENCE [LARGE SCALE GENOMIC DNA]</scope>
</reference>
<evidence type="ECO:0000313" key="3">
    <source>
        <dbReference type="RefSeq" id="XP_022346107.1"/>
    </source>
</evidence>